<evidence type="ECO:0000313" key="3">
    <source>
        <dbReference type="Proteomes" id="UP000319769"/>
    </source>
</evidence>
<gene>
    <name evidence="2" type="ORF">FPZ12_037300</name>
</gene>
<dbReference type="Proteomes" id="UP000319769">
    <property type="component" value="Unassembled WGS sequence"/>
</dbReference>
<dbReference type="AlphaFoldDB" id="A0A5N0UNP1"/>
<dbReference type="OrthoDB" id="10006008at2"/>
<protein>
    <submittedName>
        <fullName evidence="2">Uncharacterized protein</fullName>
    </submittedName>
</protein>
<comment type="caution">
    <text evidence="2">The sequence shown here is derived from an EMBL/GenBank/DDBJ whole genome shotgun (WGS) entry which is preliminary data.</text>
</comment>
<dbReference type="EMBL" id="VMNW02000090">
    <property type="protein sequence ID" value="KAA9152232.1"/>
    <property type="molecule type" value="Genomic_DNA"/>
</dbReference>
<evidence type="ECO:0000256" key="1">
    <source>
        <dbReference type="SAM" id="Phobius"/>
    </source>
</evidence>
<dbReference type="RefSeq" id="WP_144753610.1">
    <property type="nucleotide sequence ID" value="NZ_VMNW02000090.1"/>
</dbReference>
<keyword evidence="1" id="KW-0472">Membrane</keyword>
<keyword evidence="3" id="KW-1185">Reference proteome</keyword>
<reference evidence="2" key="1">
    <citation type="submission" date="2019-09" db="EMBL/GenBank/DDBJ databases">
        <authorList>
            <person name="Teo W.F.A."/>
            <person name="Duangmal K."/>
        </authorList>
    </citation>
    <scope>NUCLEOTIDE SEQUENCE [LARGE SCALE GENOMIC DNA]</scope>
    <source>
        <strain evidence="2">K81G1</strain>
    </source>
</reference>
<keyword evidence="1" id="KW-0812">Transmembrane</keyword>
<keyword evidence="1" id="KW-1133">Transmembrane helix</keyword>
<feature type="transmembrane region" description="Helical" evidence="1">
    <location>
        <begin position="14"/>
        <end position="37"/>
    </location>
</feature>
<name>A0A5N0UNP1_9PSEU</name>
<proteinExistence type="predicted"/>
<organism evidence="2 3">
    <name type="scientific">Amycolatopsis acidicola</name>
    <dbReference type="NCBI Taxonomy" id="2596893"/>
    <lineage>
        <taxon>Bacteria</taxon>
        <taxon>Bacillati</taxon>
        <taxon>Actinomycetota</taxon>
        <taxon>Actinomycetes</taxon>
        <taxon>Pseudonocardiales</taxon>
        <taxon>Pseudonocardiaceae</taxon>
        <taxon>Amycolatopsis</taxon>
    </lineage>
</organism>
<sequence length="128" mass="13184">MYQTPVPVPVRRRWPVVVALAAGLIVGGGGVGLGWALSSSSPDNADAAQACELVARTDSLDPSTQLASYDRWGAAMQLARAAADADPKYKPLSEALDKPAQIVARTFEASGPQYEAAMAAARAACAGI</sequence>
<accession>A0A5N0UNP1</accession>
<evidence type="ECO:0000313" key="2">
    <source>
        <dbReference type="EMBL" id="KAA9152232.1"/>
    </source>
</evidence>